<accession>A0A1V4SQ39</accession>
<dbReference type="STRING" id="48256.CLHUN_04390"/>
<dbReference type="AlphaFoldDB" id="A0A1V4SQ39"/>
<sequence length="415" mass="48252">MPKTCFVIMGFSLKKIPNTNITVNLDDTYKYLIKPVLIQQGLSAVSSSERNKHSFRCDEIYTTQEINKTFITNLFKADIVIADITALNQNAIYELGMRHAMKPKSTIILCDKKTMQHNKFFDITFNPQIYYDSNKQRDSDEIQRVSQLLADIIEVCKNSDDDYIDSPVFSYGIYNNISEAVSQIDEDVNTSLRADIDNGNMLLEDEDYVNAEIAFEKVIKDYKFLDIDIICSYILSIYKKEASEFNLIRAMNELNKFIDIENTTSENVLGILASINLKLFNLLRNPSNLYTAIEFYRRGSNYESGNIYCGRNYCSTLLKLHMIENDIEILKEYYYTSVHTAKLLINRAQIMRRKSDNYNNSWFLSNQNDLMIISNVVSNPPFRINYTTRRQQTTIEEGQKLLINDLKIIREKIRN</sequence>
<dbReference type="RefSeq" id="WP_080062916.1">
    <property type="nucleotide sequence ID" value="NZ_MZGX01000002.1"/>
</dbReference>
<dbReference type="EMBL" id="MZGX01000002">
    <property type="protein sequence ID" value="OPX45964.1"/>
    <property type="molecule type" value="Genomic_DNA"/>
</dbReference>
<reference evidence="1 2" key="1">
    <citation type="submission" date="2017-03" db="EMBL/GenBank/DDBJ databases">
        <title>Genome sequence of Clostridium hungatei DSM 14427.</title>
        <authorList>
            <person name="Poehlein A."/>
            <person name="Daniel R."/>
        </authorList>
    </citation>
    <scope>NUCLEOTIDE SEQUENCE [LARGE SCALE GENOMIC DNA]</scope>
    <source>
        <strain evidence="1 2">DSM 14427</strain>
    </source>
</reference>
<dbReference type="Gene3D" id="3.40.50.450">
    <property type="match status" value="1"/>
</dbReference>
<name>A0A1V4SQ39_RUMHU</name>
<proteinExistence type="predicted"/>
<organism evidence="1 2">
    <name type="scientific">Ruminiclostridium hungatei</name>
    <name type="common">Clostridium hungatei</name>
    <dbReference type="NCBI Taxonomy" id="48256"/>
    <lineage>
        <taxon>Bacteria</taxon>
        <taxon>Bacillati</taxon>
        <taxon>Bacillota</taxon>
        <taxon>Clostridia</taxon>
        <taxon>Eubacteriales</taxon>
        <taxon>Oscillospiraceae</taxon>
        <taxon>Ruminiclostridium</taxon>
    </lineage>
</organism>
<evidence type="ECO:0000313" key="1">
    <source>
        <dbReference type="EMBL" id="OPX45964.1"/>
    </source>
</evidence>
<comment type="caution">
    <text evidence="1">The sequence shown here is derived from an EMBL/GenBank/DDBJ whole genome shotgun (WGS) entry which is preliminary data.</text>
</comment>
<gene>
    <name evidence="1" type="ORF">CLHUN_04390</name>
</gene>
<evidence type="ECO:0008006" key="3">
    <source>
        <dbReference type="Google" id="ProtNLM"/>
    </source>
</evidence>
<keyword evidence="2" id="KW-1185">Reference proteome</keyword>
<evidence type="ECO:0000313" key="2">
    <source>
        <dbReference type="Proteomes" id="UP000191554"/>
    </source>
</evidence>
<protein>
    <recommendedName>
        <fullName evidence="3">DUF4071 domain-containing protein</fullName>
    </recommendedName>
</protein>
<dbReference type="OrthoDB" id="9815193at2"/>
<dbReference type="Proteomes" id="UP000191554">
    <property type="component" value="Unassembled WGS sequence"/>
</dbReference>